<evidence type="ECO:0000259" key="10">
    <source>
        <dbReference type="Pfam" id="PF00881"/>
    </source>
</evidence>
<evidence type="ECO:0000256" key="7">
    <source>
        <dbReference type="PIRNR" id="PIRNR000232"/>
    </source>
</evidence>
<evidence type="ECO:0000256" key="4">
    <source>
        <dbReference type="ARBA" id="ARBA00022857"/>
    </source>
</evidence>
<dbReference type="GO" id="GO:0016491">
    <property type="term" value="F:oxidoreductase activity"/>
    <property type="evidence" value="ECO:0007669"/>
    <property type="project" value="UniProtKB-UniRule"/>
</dbReference>
<keyword evidence="4 7" id="KW-0521">NADP</keyword>
<feature type="domain" description="Nitroreductase" evidence="10">
    <location>
        <begin position="14"/>
        <end position="174"/>
    </location>
</feature>
<keyword evidence="5 7" id="KW-0560">Oxidoreductase</keyword>
<dbReference type="Proteomes" id="UP000290365">
    <property type="component" value="Chromosome"/>
</dbReference>
<gene>
    <name evidence="11" type="ORF">EPA93_11110</name>
</gene>
<evidence type="ECO:0000313" key="11">
    <source>
        <dbReference type="EMBL" id="QBD83439.1"/>
    </source>
</evidence>
<comment type="cofactor">
    <cofactor evidence="8">
        <name>FMN</name>
        <dbReference type="ChEBI" id="CHEBI:58210"/>
    </cofactor>
    <text evidence="8">Binds 1 FMN per subunit.</text>
</comment>
<evidence type="ECO:0000313" key="12">
    <source>
        <dbReference type="Proteomes" id="UP000290365"/>
    </source>
</evidence>
<keyword evidence="12" id="KW-1185">Reference proteome</keyword>
<dbReference type="AlphaFoldDB" id="A0A4P6K587"/>
<reference evidence="11 12" key="1">
    <citation type="submission" date="2019-01" db="EMBL/GenBank/DDBJ databases">
        <title>Ktedonosporobacter rubrisoli SCAWS-G2.</title>
        <authorList>
            <person name="Huang Y."/>
            <person name="Yan B."/>
        </authorList>
    </citation>
    <scope>NUCLEOTIDE SEQUENCE [LARGE SCALE GENOMIC DNA]</scope>
    <source>
        <strain evidence="11 12">SCAWS-G2</strain>
    </source>
</reference>
<feature type="binding site" description="in other chain" evidence="8">
    <location>
        <begin position="17"/>
        <end position="19"/>
    </location>
    <ligand>
        <name>FMN</name>
        <dbReference type="ChEBI" id="CHEBI:58210"/>
        <note>ligand shared between dimeric partners</note>
    </ligand>
</feature>
<organism evidence="11 12">
    <name type="scientific">Ktedonosporobacter rubrisoli</name>
    <dbReference type="NCBI Taxonomy" id="2509675"/>
    <lineage>
        <taxon>Bacteria</taxon>
        <taxon>Bacillati</taxon>
        <taxon>Chloroflexota</taxon>
        <taxon>Ktedonobacteria</taxon>
        <taxon>Ktedonobacterales</taxon>
        <taxon>Ktedonosporobacteraceae</taxon>
        <taxon>Ktedonosporobacter</taxon>
    </lineage>
</organism>
<dbReference type="PANTHER" id="PTHR43821">
    <property type="entry name" value="NAD(P)H NITROREDUCTASE YDJA-RELATED"/>
    <property type="match status" value="1"/>
</dbReference>
<feature type="coiled-coil region" evidence="9">
    <location>
        <begin position="75"/>
        <end position="138"/>
    </location>
</feature>
<dbReference type="PIRSF" id="PIRSF000232">
    <property type="entry name" value="YdjA"/>
    <property type="match status" value="1"/>
</dbReference>
<dbReference type="Pfam" id="PF00881">
    <property type="entry name" value="Nitroreductase"/>
    <property type="match status" value="1"/>
</dbReference>
<evidence type="ECO:0000256" key="5">
    <source>
        <dbReference type="ARBA" id="ARBA00023002"/>
    </source>
</evidence>
<dbReference type="InterPro" id="IPR026021">
    <property type="entry name" value="YdjA-like"/>
</dbReference>
<sequence>MADGEQTTSVFATIKRRRSIGKMTEEVPTREQIERMLEAAVYAPNHHTTEPWRFFVLLGQARHELGKIMQQALAEQLLETTSEKAQARLNKARNKPLRAPVIIIVVSVRAERAGVQDIEDLEATAAAVQNMLLVAEELGLACIWRTGDAAYAPQVKRWLGIAEEDHIVALLDVGFPAIKREEHPVRSIKEKTIWLD</sequence>
<dbReference type="PANTHER" id="PTHR43821:SF1">
    <property type="entry name" value="NAD(P)H NITROREDUCTASE YDJA-RELATED"/>
    <property type="match status" value="1"/>
</dbReference>
<evidence type="ECO:0000256" key="3">
    <source>
        <dbReference type="ARBA" id="ARBA00022643"/>
    </source>
</evidence>
<name>A0A4P6K587_KTERU</name>
<keyword evidence="3 7" id="KW-0288">FMN</keyword>
<dbReference type="KEGG" id="kbs:EPA93_11110"/>
<dbReference type="Gene3D" id="3.40.109.10">
    <property type="entry name" value="NADH Oxidase"/>
    <property type="match status" value="1"/>
</dbReference>
<dbReference type="InterPro" id="IPR000415">
    <property type="entry name" value="Nitroreductase-like"/>
</dbReference>
<dbReference type="SUPFAM" id="SSF55469">
    <property type="entry name" value="FMN-dependent nitroreductase-like"/>
    <property type="match status" value="1"/>
</dbReference>
<protein>
    <recommendedName>
        <fullName evidence="7">Putative NAD(P)H nitroreductase</fullName>
        <ecNumber evidence="7">1.-.-.-</ecNumber>
    </recommendedName>
</protein>
<dbReference type="EC" id="1.-.-.-" evidence="7"/>
<dbReference type="InterPro" id="IPR029479">
    <property type="entry name" value="Nitroreductase"/>
</dbReference>
<comment type="similarity">
    <text evidence="1 7">Belongs to the nitroreductase family.</text>
</comment>
<dbReference type="OrthoDB" id="9804207at2"/>
<proteinExistence type="inferred from homology"/>
<accession>A0A4P6K587</accession>
<evidence type="ECO:0000256" key="6">
    <source>
        <dbReference type="ARBA" id="ARBA00023027"/>
    </source>
</evidence>
<keyword evidence="2 7" id="KW-0285">Flavoprotein</keyword>
<dbReference type="InterPro" id="IPR052530">
    <property type="entry name" value="NAD(P)H_nitroreductase"/>
</dbReference>
<dbReference type="EMBL" id="CP035758">
    <property type="protein sequence ID" value="QBD83439.1"/>
    <property type="molecule type" value="Genomic_DNA"/>
</dbReference>
<keyword evidence="9" id="KW-0175">Coiled coil</keyword>
<evidence type="ECO:0000256" key="2">
    <source>
        <dbReference type="ARBA" id="ARBA00022630"/>
    </source>
</evidence>
<dbReference type="CDD" id="cd02135">
    <property type="entry name" value="YdjA-like"/>
    <property type="match status" value="1"/>
</dbReference>
<evidence type="ECO:0000256" key="9">
    <source>
        <dbReference type="SAM" id="Coils"/>
    </source>
</evidence>
<keyword evidence="6 7" id="KW-0520">NAD</keyword>
<feature type="binding site" description="in other chain" evidence="8">
    <location>
        <begin position="144"/>
        <end position="146"/>
    </location>
    <ligand>
        <name>FMN</name>
        <dbReference type="ChEBI" id="CHEBI:58210"/>
        <note>ligand shared between dimeric partners</note>
    </ligand>
</feature>
<feature type="binding site" evidence="8">
    <location>
        <position position="46"/>
    </location>
    <ligand>
        <name>FMN</name>
        <dbReference type="ChEBI" id="CHEBI:58210"/>
        <note>ligand shared between dimeric partners</note>
    </ligand>
</feature>
<evidence type="ECO:0000256" key="1">
    <source>
        <dbReference type="ARBA" id="ARBA00007118"/>
    </source>
</evidence>
<evidence type="ECO:0000256" key="8">
    <source>
        <dbReference type="PIRSR" id="PIRSR000232-1"/>
    </source>
</evidence>